<evidence type="ECO:0000313" key="1">
    <source>
        <dbReference type="EMBL" id="NDU94077.1"/>
    </source>
</evidence>
<evidence type="ECO:0000313" key="2">
    <source>
        <dbReference type="Proteomes" id="UP000474175"/>
    </source>
</evidence>
<protein>
    <submittedName>
        <fullName evidence="1">Uncharacterized protein</fullName>
    </submittedName>
</protein>
<reference evidence="1 2" key="1">
    <citation type="submission" date="2020-02" db="EMBL/GenBank/DDBJ databases">
        <title>Draft genome sequence of two Spirosoma agri KCTC 52727 and Spirosoma terrae KCTC 52035.</title>
        <authorList>
            <person name="Rojas J."/>
            <person name="Ambika Manirajan B."/>
            <person name="Suarez C."/>
            <person name="Ratering S."/>
            <person name="Schnell S."/>
        </authorList>
    </citation>
    <scope>NUCLEOTIDE SEQUENCE [LARGE SCALE GENOMIC DNA]</scope>
    <source>
        <strain evidence="1 2">KCTC 52035</strain>
    </source>
</reference>
<name>A0A6L9L3T6_9BACT</name>
<dbReference type="AlphaFoldDB" id="A0A6L9L3T6"/>
<organism evidence="1 2">
    <name type="scientific">Spirosoma terrae</name>
    <dbReference type="NCBI Taxonomy" id="1968276"/>
    <lineage>
        <taxon>Bacteria</taxon>
        <taxon>Pseudomonadati</taxon>
        <taxon>Bacteroidota</taxon>
        <taxon>Cytophagia</taxon>
        <taxon>Cytophagales</taxon>
        <taxon>Cytophagaceae</taxon>
        <taxon>Spirosoma</taxon>
    </lineage>
</organism>
<comment type="caution">
    <text evidence="1">The sequence shown here is derived from an EMBL/GenBank/DDBJ whole genome shotgun (WGS) entry which is preliminary data.</text>
</comment>
<keyword evidence="2" id="KW-1185">Reference proteome</keyword>
<dbReference type="Proteomes" id="UP000474175">
    <property type="component" value="Unassembled WGS sequence"/>
</dbReference>
<sequence length="139" mass="16082">MTDKLISSPLGEEPSLVQNCHHQNQVWATAIAHYEQEIDQLLTLLSDLLDTHSYQNLRHRAFAYHGSMNHLKSRFQRLRLDMVCESLVCMPTGSQTCREPRFGLYKTIESHFQLLTDEFNRVKAGCYQFLSVVVTLNIL</sequence>
<dbReference type="RefSeq" id="WP_163943248.1">
    <property type="nucleotide sequence ID" value="NZ_JAAFZH010000001.1"/>
</dbReference>
<accession>A0A6L9L3T6</accession>
<proteinExistence type="predicted"/>
<gene>
    <name evidence="1" type="ORF">GK108_04265</name>
</gene>
<dbReference type="EMBL" id="JAAFZH010000001">
    <property type="protein sequence ID" value="NDU94077.1"/>
    <property type="molecule type" value="Genomic_DNA"/>
</dbReference>